<dbReference type="Gene3D" id="1.10.510.10">
    <property type="entry name" value="Transferase(Phosphotransferase) domain 1"/>
    <property type="match status" value="1"/>
</dbReference>
<dbReference type="PANTHER" id="PTHR24416:SF580">
    <property type="entry name" value="DISCOIDIN DOMAIN RECEPTOR, ISOFORM F"/>
    <property type="match status" value="1"/>
</dbReference>
<protein>
    <submittedName>
        <fullName evidence="3">GH10736</fullName>
    </submittedName>
</protein>
<proteinExistence type="predicted"/>
<dbReference type="PANTHER" id="PTHR24416">
    <property type="entry name" value="TYROSINE-PROTEIN KINASE RECEPTOR"/>
    <property type="match status" value="1"/>
</dbReference>
<name>B4JBQ9_DROGR</name>
<reference evidence="3 4" key="1">
    <citation type="journal article" date="2007" name="Nature">
        <title>Evolution of genes and genomes on the Drosophila phylogeny.</title>
        <authorList>
            <consortium name="Drosophila 12 Genomes Consortium"/>
            <person name="Clark A.G."/>
            <person name="Eisen M.B."/>
            <person name="Smith D.R."/>
            <person name="Bergman C.M."/>
            <person name="Oliver B."/>
            <person name="Markow T.A."/>
            <person name="Kaufman T.C."/>
            <person name="Kellis M."/>
            <person name="Gelbart W."/>
            <person name="Iyer V.N."/>
            <person name="Pollard D.A."/>
            <person name="Sackton T.B."/>
            <person name="Larracuente A.M."/>
            <person name="Singh N.D."/>
            <person name="Abad J.P."/>
            <person name="Abt D.N."/>
            <person name="Adryan B."/>
            <person name="Aguade M."/>
            <person name="Akashi H."/>
            <person name="Anderson W.W."/>
            <person name="Aquadro C.F."/>
            <person name="Ardell D.H."/>
            <person name="Arguello R."/>
            <person name="Artieri C.G."/>
            <person name="Barbash D.A."/>
            <person name="Barker D."/>
            <person name="Barsanti P."/>
            <person name="Batterham P."/>
            <person name="Batzoglou S."/>
            <person name="Begun D."/>
            <person name="Bhutkar A."/>
            <person name="Blanco E."/>
            <person name="Bosak S.A."/>
            <person name="Bradley R.K."/>
            <person name="Brand A.D."/>
            <person name="Brent M.R."/>
            <person name="Brooks A.N."/>
            <person name="Brown R.H."/>
            <person name="Butlin R.K."/>
            <person name="Caggese C."/>
            <person name="Calvi B.R."/>
            <person name="Bernardo de Carvalho A."/>
            <person name="Caspi A."/>
            <person name="Castrezana S."/>
            <person name="Celniker S.E."/>
            <person name="Chang J.L."/>
            <person name="Chapple C."/>
            <person name="Chatterji S."/>
            <person name="Chinwalla A."/>
            <person name="Civetta A."/>
            <person name="Clifton S.W."/>
            <person name="Comeron J.M."/>
            <person name="Costello J.C."/>
            <person name="Coyne J.A."/>
            <person name="Daub J."/>
            <person name="David R.G."/>
            <person name="Delcher A.L."/>
            <person name="Delehaunty K."/>
            <person name="Do C.B."/>
            <person name="Ebling H."/>
            <person name="Edwards K."/>
            <person name="Eickbush T."/>
            <person name="Evans J.D."/>
            <person name="Filipski A."/>
            <person name="Findeiss S."/>
            <person name="Freyhult E."/>
            <person name="Fulton L."/>
            <person name="Fulton R."/>
            <person name="Garcia A.C."/>
            <person name="Gardiner A."/>
            <person name="Garfield D.A."/>
            <person name="Garvin B.E."/>
            <person name="Gibson G."/>
            <person name="Gilbert D."/>
            <person name="Gnerre S."/>
            <person name="Godfrey J."/>
            <person name="Good R."/>
            <person name="Gotea V."/>
            <person name="Gravely B."/>
            <person name="Greenberg A.J."/>
            <person name="Griffiths-Jones S."/>
            <person name="Gross S."/>
            <person name="Guigo R."/>
            <person name="Gustafson E.A."/>
            <person name="Haerty W."/>
            <person name="Hahn M.W."/>
            <person name="Halligan D.L."/>
            <person name="Halpern A.L."/>
            <person name="Halter G.M."/>
            <person name="Han M.V."/>
            <person name="Heger A."/>
            <person name="Hillier L."/>
            <person name="Hinrichs A.S."/>
            <person name="Holmes I."/>
            <person name="Hoskins R.A."/>
            <person name="Hubisz M.J."/>
            <person name="Hultmark D."/>
            <person name="Huntley M.A."/>
            <person name="Jaffe D.B."/>
            <person name="Jagadeeshan S."/>
            <person name="Jeck W.R."/>
            <person name="Johnson J."/>
            <person name="Jones C.D."/>
            <person name="Jordan W.C."/>
            <person name="Karpen G.H."/>
            <person name="Kataoka E."/>
            <person name="Keightley P.D."/>
            <person name="Kheradpour P."/>
            <person name="Kirkness E.F."/>
            <person name="Koerich L.B."/>
            <person name="Kristiansen K."/>
            <person name="Kudrna D."/>
            <person name="Kulathinal R.J."/>
            <person name="Kumar S."/>
            <person name="Kwok R."/>
            <person name="Lander E."/>
            <person name="Langley C.H."/>
            <person name="Lapoint R."/>
            <person name="Lazzaro B.P."/>
            <person name="Lee S.J."/>
            <person name="Levesque L."/>
            <person name="Li R."/>
            <person name="Lin C.F."/>
            <person name="Lin M.F."/>
            <person name="Lindblad-Toh K."/>
            <person name="Llopart A."/>
            <person name="Long M."/>
            <person name="Low L."/>
            <person name="Lozovsky E."/>
            <person name="Lu J."/>
            <person name="Luo M."/>
            <person name="Machado C.A."/>
            <person name="Makalowski W."/>
            <person name="Marzo M."/>
            <person name="Matsuda M."/>
            <person name="Matzkin L."/>
            <person name="McAllister B."/>
            <person name="McBride C.S."/>
            <person name="McKernan B."/>
            <person name="McKernan K."/>
            <person name="Mendez-Lago M."/>
            <person name="Minx P."/>
            <person name="Mollenhauer M.U."/>
            <person name="Montooth K."/>
            <person name="Mount S.M."/>
            <person name="Mu X."/>
            <person name="Myers E."/>
            <person name="Negre B."/>
            <person name="Newfeld S."/>
            <person name="Nielsen R."/>
            <person name="Noor M.A."/>
            <person name="O'Grady P."/>
            <person name="Pachter L."/>
            <person name="Papaceit M."/>
            <person name="Parisi M.J."/>
            <person name="Parisi M."/>
            <person name="Parts L."/>
            <person name="Pedersen J.S."/>
            <person name="Pesole G."/>
            <person name="Phillippy A.M."/>
            <person name="Ponting C.P."/>
            <person name="Pop M."/>
            <person name="Porcelli D."/>
            <person name="Powell J.R."/>
            <person name="Prohaska S."/>
            <person name="Pruitt K."/>
            <person name="Puig M."/>
            <person name="Quesneville H."/>
            <person name="Ram K.R."/>
            <person name="Rand D."/>
            <person name="Rasmussen M.D."/>
            <person name="Reed L.K."/>
            <person name="Reenan R."/>
            <person name="Reily A."/>
            <person name="Remington K.A."/>
            <person name="Rieger T.T."/>
            <person name="Ritchie M.G."/>
            <person name="Robin C."/>
            <person name="Rogers Y.H."/>
            <person name="Rohde C."/>
            <person name="Rozas J."/>
            <person name="Rubenfield M.J."/>
            <person name="Ruiz A."/>
            <person name="Russo S."/>
            <person name="Salzberg S.L."/>
            <person name="Sanchez-Gracia A."/>
            <person name="Saranga D.J."/>
            <person name="Sato H."/>
            <person name="Schaeffer S.W."/>
            <person name="Schatz M.C."/>
            <person name="Schlenke T."/>
            <person name="Schwartz R."/>
            <person name="Segarra C."/>
            <person name="Singh R.S."/>
            <person name="Sirot L."/>
            <person name="Sirota M."/>
            <person name="Sisneros N.B."/>
            <person name="Smith C.D."/>
            <person name="Smith T.F."/>
            <person name="Spieth J."/>
            <person name="Stage D.E."/>
            <person name="Stark A."/>
            <person name="Stephan W."/>
            <person name="Strausberg R.L."/>
            <person name="Strempel S."/>
            <person name="Sturgill D."/>
            <person name="Sutton G."/>
            <person name="Sutton G.G."/>
            <person name="Tao W."/>
            <person name="Teichmann S."/>
            <person name="Tobari Y.N."/>
            <person name="Tomimura Y."/>
            <person name="Tsolas J.M."/>
            <person name="Valente V.L."/>
            <person name="Venter E."/>
            <person name="Venter J.C."/>
            <person name="Vicario S."/>
            <person name="Vieira F.G."/>
            <person name="Vilella A.J."/>
            <person name="Villasante A."/>
            <person name="Walenz B."/>
            <person name="Wang J."/>
            <person name="Wasserman M."/>
            <person name="Watts T."/>
            <person name="Wilson D."/>
            <person name="Wilson R.K."/>
            <person name="Wing R.A."/>
            <person name="Wolfner M.F."/>
            <person name="Wong A."/>
            <person name="Wong G.K."/>
            <person name="Wu C.I."/>
            <person name="Wu G."/>
            <person name="Yamamoto D."/>
            <person name="Yang H.P."/>
            <person name="Yang S.P."/>
            <person name="Yorke J.A."/>
            <person name="Yoshida K."/>
            <person name="Zdobnov E."/>
            <person name="Zhang P."/>
            <person name="Zhang Y."/>
            <person name="Zimin A.V."/>
            <person name="Baldwin J."/>
            <person name="Abdouelleil A."/>
            <person name="Abdulkadir J."/>
            <person name="Abebe A."/>
            <person name="Abera B."/>
            <person name="Abreu J."/>
            <person name="Acer S.C."/>
            <person name="Aftuck L."/>
            <person name="Alexander A."/>
            <person name="An P."/>
            <person name="Anderson E."/>
            <person name="Anderson S."/>
            <person name="Arachi H."/>
            <person name="Azer M."/>
            <person name="Bachantsang P."/>
            <person name="Barry A."/>
            <person name="Bayul T."/>
            <person name="Berlin A."/>
            <person name="Bessette D."/>
            <person name="Bloom T."/>
            <person name="Blye J."/>
            <person name="Boguslavskiy L."/>
            <person name="Bonnet C."/>
            <person name="Boukhgalter B."/>
            <person name="Bourzgui I."/>
            <person name="Brown A."/>
            <person name="Cahill P."/>
            <person name="Channer S."/>
            <person name="Cheshatsang Y."/>
            <person name="Chuda L."/>
            <person name="Citroen M."/>
            <person name="Collymore A."/>
            <person name="Cooke P."/>
            <person name="Costello M."/>
            <person name="D'Aco K."/>
            <person name="Daza R."/>
            <person name="De Haan G."/>
            <person name="DeGray S."/>
            <person name="DeMaso C."/>
            <person name="Dhargay N."/>
            <person name="Dooley K."/>
            <person name="Dooley E."/>
            <person name="Doricent M."/>
            <person name="Dorje P."/>
            <person name="Dorjee K."/>
            <person name="Dupes A."/>
            <person name="Elong R."/>
            <person name="Falk J."/>
            <person name="Farina A."/>
            <person name="Faro S."/>
            <person name="Ferguson D."/>
            <person name="Fisher S."/>
            <person name="Foley C.D."/>
            <person name="Franke A."/>
            <person name="Friedrich D."/>
            <person name="Gadbois L."/>
            <person name="Gearin G."/>
            <person name="Gearin C.R."/>
            <person name="Giannoukos G."/>
            <person name="Goode T."/>
            <person name="Graham J."/>
            <person name="Grandbois E."/>
            <person name="Grewal S."/>
            <person name="Gyaltsen K."/>
            <person name="Hafez N."/>
            <person name="Hagos B."/>
            <person name="Hall J."/>
            <person name="Henson C."/>
            <person name="Hollinger A."/>
            <person name="Honan T."/>
            <person name="Huard M.D."/>
            <person name="Hughes L."/>
            <person name="Hurhula B."/>
            <person name="Husby M.E."/>
            <person name="Kamat A."/>
            <person name="Kanga B."/>
            <person name="Kashin S."/>
            <person name="Khazanovich D."/>
            <person name="Kisner P."/>
            <person name="Lance K."/>
            <person name="Lara M."/>
            <person name="Lee W."/>
            <person name="Lennon N."/>
            <person name="Letendre F."/>
            <person name="LeVine R."/>
            <person name="Lipovsky A."/>
            <person name="Liu X."/>
            <person name="Liu J."/>
            <person name="Liu S."/>
            <person name="Lokyitsang T."/>
            <person name="Lokyitsang Y."/>
            <person name="Lubonja R."/>
            <person name="Lui A."/>
            <person name="MacDonald P."/>
            <person name="Magnisalis V."/>
            <person name="Maru K."/>
            <person name="Matthews C."/>
            <person name="McCusker W."/>
            <person name="McDonough S."/>
            <person name="Mehta T."/>
            <person name="Meldrim J."/>
            <person name="Meneus L."/>
            <person name="Mihai O."/>
            <person name="Mihalev A."/>
            <person name="Mihova T."/>
            <person name="Mittelman R."/>
            <person name="Mlenga V."/>
            <person name="Montmayeur A."/>
            <person name="Mulrain L."/>
            <person name="Navidi A."/>
            <person name="Naylor J."/>
            <person name="Negash T."/>
            <person name="Nguyen T."/>
            <person name="Nguyen N."/>
            <person name="Nicol R."/>
            <person name="Norbu C."/>
            <person name="Norbu N."/>
            <person name="Novod N."/>
            <person name="O'Neill B."/>
            <person name="Osman S."/>
            <person name="Markiewicz E."/>
            <person name="Oyono O.L."/>
            <person name="Patti C."/>
            <person name="Phunkhang P."/>
            <person name="Pierre F."/>
            <person name="Priest M."/>
            <person name="Raghuraman S."/>
            <person name="Rege F."/>
            <person name="Reyes R."/>
            <person name="Rise C."/>
            <person name="Rogov P."/>
            <person name="Ross K."/>
            <person name="Ryan E."/>
            <person name="Settipalli S."/>
            <person name="Shea T."/>
            <person name="Sherpa N."/>
            <person name="Shi L."/>
            <person name="Shih D."/>
            <person name="Sparrow T."/>
            <person name="Spaulding J."/>
            <person name="Stalker J."/>
            <person name="Stange-Thomann N."/>
            <person name="Stavropoulos S."/>
            <person name="Stone C."/>
            <person name="Strader C."/>
            <person name="Tesfaye S."/>
            <person name="Thomson T."/>
            <person name="Thoulutsang Y."/>
            <person name="Thoulutsang D."/>
            <person name="Topham K."/>
            <person name="Topping I."/>
            <person name="Tsamla T."/>
            <person name="Vassiliev H."/>
            <person name="Vo A."/>
            <person name="Wangchuk T."/>
            <person name="Wangdi T."/>
            <person name="Weiand M."/>
            <person name="Wilkinson J."/>
            <person name="Wilson A."/>
            <person name="Yadav S."/>
            <person name="Young G."/>
            <person name="Yu Q."/>
            <person name="Zembek L."/>
            <person name="Zhong D."/>
            <person name="Zimmer A."/>
            <person name="Zwirko Z."/>
            <person name="Jaffe D.B."/>
            <person name="Alvarez P."/>
            <person name="Brockman W."/>
            <person name="Butler J."/>
            <person name="Chin C."/>
            <person name="Gnerre S."/>
            <person name="Grabherr M."/>
            <person name="Kleber M."/>
            <person name="Mauceli E."/>
            <person name="MacCallum I."/>
        </authorList>
    </citation>
    <scope>NUCLEOTIDE SEQUENCE [LARGE SCALE GENOMIC DNA]</scope>
    <source>
        <strain evidence="4">Tucson 15287-2541.00</strain>
    </source>
</reference>
<dbReference type="Proteomes" id="UP000001070">
    <property type="component" value="Unassembled WGS sequence"/>
</dbReference>
<dbReference type="InterPro" id="IPR001245">
    <property type="entry name" value="Ser-Thr/Tyr_kinase_cat_dom"/>
</dbReference>
<gene>
    <name evidence="3" type="primary">Dgri\GH10736</name>
    <name evidence="3" type="ORF">Dgri_GH10736</name>
</gene>
<dbReference type="SMART" id="SM00219">
    <property type="entry name" value="TyrKc"/>
    <property type="match status" value="1"/>
</dbReference>
<dbReference type="Pfam" id="PF07714">
    <property type="entry name" value="PK_Tyr_Ser-Thr"/>
    <property type="match status" value="1"/>
</dbReference>
<dbReference type="InterPro" id="IPR011009">
    <property type="entry name" value="Kinase-like_dom_sf"/>
</dbReference>
<evidence type="ECO:0000313" key="3">
    <source>
        <dbReference type="EMBL" id="EDW02994.1"/>
    </source>
</evidence>
<dbReference type="InParanoid" id="B4JBQ9"/>
<dbReference type="PROSITE" id="PS50011">
    <property type="entry name" value="PROTEIN_KINASE_DOM"/>
    <property type="match status" value="1"/>
</dbReference>
<dbReference type="GO" id="GO:0005886">
    <property type="term" value="C:plasma membrane"/>
    <property type="evidence" value="ECO:0007669"/>
    <property type="project" value="TreeGrafter"/>
</dbReference>
<dbReference type="STRING" id="7222.B4JBQ9"/>
<dbReference type="AlphaFoldDB" id="B4JBQ9"/>
<dbReference type="GO" id="GO:0043235">
    <property type="term" value="C:receptor complex"/>
    <property type="evidence" value="ECO:0007669"/>
    <property type="project" value="TreeGrafter"/>
</dbReference>
<dbReference type="GO" id="GO:0005518">
    <property type="term" value="F:collagen binding"/>
    <property type="evidence" value="ECO:0007669"/>
    <property type="project" value="TreeGrafter"/>
</dbReference>
<keyword evidence="4" id="KW-1185">Reference proteome</keyword>
<dbReference type="GO" id="GO:0005524">
    <property type="term" value="F:ATP binding"/>
    <property type="evidence" value="ECO:0007669"/>
    <property type="project" value="InterPro"/>
</dbReference>
<dbReference type="HOGENOM" id="CLU_601681_0_0_1"/>
<dbReference type="InterPro" id="IPR000719">
    <property type="entry name" value="Prot_kinase_dom"/>
</dbReference>
<evidence type="ECO:0000313" key="4">
    <source>
        <dbReference type="Proteomes" id="UP000001070"/>
    </source>
</evidence>
<dbReference type="InterPro" id="IPR020635">
    <property type="entry name" value="Tyr_kinase_cat_dom"/>
</dbReference>
<dbReference type="PhylomeDB" id="B4JBQ9"/>
<dbReference type="SUPFAM" id="SSF56112">
    <property type="entry name" value="Protein kinase-like (PK-like)"/>
    <property type="match status" value="1"/>
</dbReference>
<sequence length="455" mass="54735">MWNTEDIRLLRGGLAQQIYRHFFQCNAWLLYGIARCCHFFKLRYNLQYKRLEQTQYHPIASKLIVIVKFLIFLRDSVNYFVLGLVLWIYFFRVEGSTGQNFLISIVIQGFIMYVMRRIIIFLHSQEDRQLIMHVVNEIFYITRTIESKFGMIYHCELSLLCVYNVKLLLVYIMMESMWHKPYFLWMNFFYWVLLEYCSLAYFIYQMILQNWYRNLAYFLQRFIEYHQSQRLISGRYHRRLLSLFKLHLRINNLHQCIKKNVAWLPSAIYLAIFTSIFNMTLLIECIVFAVDEIENKVSCIIGPELNVKVCSIGTVINRSAYSSDYCQLEGTTGRQTQPMPIRWMAWESVLLAKFSTKSDVWSFAVALWEILTFAREQPYEHMTDANVIENIGHIYQDDKMHELLPMPLNCPREIYDLMCECWQRNESSRPNFREIHLFLQRKNLGFKPNTQTLMY</sequence>
<feature type="transmembrane region" description="Helical" evidence="1">
    <location>
        <begin position="267"/>
        <end position="290"/>
    </location>
</feature>
<dbReference type="OrthoDB" id="6071166at2759"/>
<dbReference type="eggNOG" id="KOG1094">
    <property type="taxonomic scope" value="Eukaryota"/>
</dbReference>
<feature type="transmembrane region" description="Helical" evidence="1">
    <location>
        <begin position="101"/>
        <end position="122"/>
    </location>
</feature>
<feature type="transmembrane region" description="Helical" evidence="1">
    <location>
        <begin position="184"/>
        <end position="204"/>
    </location>
</feature>
<organism evidence="4">
    <name type="scientific">Drosophila grimshawi</name>
    <name type="common">Hawaiian fruit fly</name>
    <name type="synonym">Idiomyia grimshawi</name>
    <dbReference type="NCBI Taxonomy" id="7222"/>
    <lineage>
        <taxon>Eukaryota</taxon>
        <taxon>Metazoa</taxon>
        <taxon>Ecdysozoa</taxon>
        <taxon>Arthropoda</taxon>
        <taxon>Hexapoda</taxon>
        <taxon>Insecta</taxon>
        <taxon>Pterygota</taxon>
        <taxon>Neoptera</taxon>
        <taxon>Endopterygota</taxon>
        <taxon>Diptera</taxon>
        <taxon>Brachycera</taxon>
        <taxon>Muscomorpha</taxon>
        <taxon>Ephydroidea</taxon>
        <taxon>Drosophilidae</taxon>
        <taxon>Drosophila</taxon>
        <taxon>Hawaiian Drosophila</taxon>
    </lineage>
</organism>
<dbReference type="InterPro" id="IPR050122">
    <property type="entry name" value="RTK"/>
</dbReference>
<keyword evidence="1" id="KW-0812">Transmembrane</keyword>
<accession>B4JBQ9</accession>
<dbReference type="EMBL" id="CH916368">
    <property type="protein sequence ID" value="EDW02994.1"/>
    <property type="molecule type" value="Genomic_DNA"/>
</dbReference>
<keyword evidence="1" id="KW-1133">Transmembrane helix</keyword>
<feature type="transmembrane region" description="Helical" evidence="1">
    <location>
        <begin position="151"/>
        <end position="172"/>
    </location>
</feature>
<feature type="domain" description="Protein kinase" evidence="2">
    <location>
        <begin position="86"/>
        <end position="439"/>
    </location>
</feature>
<dbReference type="OMA" id="WNTEDIR"/>
<evidence type="ECO:0000256" key="1">
    <source>
        <dbReference type="SAM" id="Phobius"/>
    </source>
</evidence>
<dbReference type="GO" id="GO:0038062">
    <property type="term" value="F:protein tyrosine kinase collagen receptor activity"/>
    <property type="evidence" value="ECO:0007669"/>
    <property type="project" value="TreeGrafter"/>
</dbReference>
<feature type="transmembrane region" description="Helical" evidence="1">
    <location>
        <begin position="63"/>
        <end position="89"/>
    </location>
</feature>
<dbReference type="GO" id="GO:0051897">
    <property type="term" value="P:positive regulation of phosphatidylinositol 3-kinase/protein kinase B signal transduction"/>
    <property type="evidence" value="ECO:0007669"/>
    <property type="project" value="TreeGrafter"/>
</dbReference>
<evidence type="ECO:0000259" key="2">
    <source>
        <dbReference type="PROSITE" id="PS50011"/>
    </source>
</evidence>
<dbReference type="GO" id="GO:0010976">
    <property type="term" value="P:positive regulation of neuron projection development"/>
    <property type="evidence" value="ECO:0007669"/>
    <property type="project" value="TreeGrafter"/>
</dbReference>
<keyword evidence="1" id="KW-0472">Membrane</keyword>